<organism evidence="1 2">
    <name type="scientific">Lepraria finkii</name>
    <dbReference type="NCBI Taxonomy" id="1340010"/>
    <lineage>
        <taxon>Eukaryota</taxon>
        <taxon>Fungi</taxon>
        <taxon>Dikarya</taxon>
        <taxon>Ascomycota</taxon>
        <taxon>Pezizomycotina</taxon>
        <taxon>Lecanoromycetes</taxon>
        <taxon>OSLEUM clade</taxon>
        <taxon>Lecanoromycetidae</taxon>
        <taxon>Lecanorales</taxon>
        <taxon>Lecanorineae</taxon>
        <taxon>Stereocaulaceae</taxon>
        <taxon>Lepraria</taxon>
    </lineage>
</organism>
<name>A0ABR4BIL7_9LECA</name>
<keyword evidence="2" id="KW-1185">Reference proteome</keyword>
<comment type="caution">
    <text evidence="1">The sequence shown here is derived from an EMBL/GenBank/DDBJ whole genome shotgun (WGS) entry which is preliminary data.</text>
</comment>
<reference evidence="1 2" key="1">
    <citation type="submission" date="2024-09" db="EMBL/GenBank/DDBJ databases">
        <title>Rethinking Asexuality: The Enigmatic Case of Functional Sexual Genes in Lepraria (Stereocaulaceae).</title>
        <authorList>
            <person name="Doellman M."/>
            <person name="Sun Y."/>
            <person name="Barcenas-Pena A."/>
            <person name="Lumbsch H.T."/>
            <person name="Grewe F."/>
        </authorList>
    </citation>
    <scope>NUCLEOTIDE SEQUENCE [LARGE SCALE GENOMIC DNA]</scope>
    <source>
        <strain evidence="1 2">Grewe 0041</strain>
    </source>
</reference>
<evidence type="ECO:0000313" key="2">
    <source>
        <dbReference type="Proteomes" id="UP001590951"/>
    </source>
</evidence>
<dbReference type="Proteomes" id="UP001590951">
    <property type="component" value="Unassembled WGS sequence"/>
</dbReference>
<evidence type="ECO:0000313" key="1">
    <source>
        <dbReference type="EMBL" id="KAL2057498.1"/>
    </source>
</evidence>
<proteinExistence type="predicted"/>
<sequence>MKKFNFVQNSVFSLCSATSEAGNKERFTKLAGSPQSIGGQSRFTIANDGGKDCLALLITRDMIDKIQINVNLMGIELYNSFELRVSPKAIQDVDLLPSDDLLEHQDWEEDHSESIFSAQSVQTELTPEEL</sequence>
<dbReference type="EMBL" id="JBHFEH010000005">
    <property type="protein sequence ID" value="KAL2057498.1"/>
    <property type="molecule type" value="Genomic_DNA"/>
</dbReference>
<gene>
    <name evidence="1" type="ORF">ABVK25_002551</name>
</gene>
<protein>
    <submittedName>
        <fullName evidence="1">Uncharacterized protein</fullName>
    </submittedName>
</protein>
<accession>A0ABR4BIL7</accession>